<dbReference type="InterPro" id="IPR003598">
    <property type="entry name" value="Ig_sub2"/>
</dbReference>
<keyword evidence="4" id="KW-0732">Signal</keyword>
<feature type="domain" description="Ig-like" evidence="13">
    <location>
        <begin position="33"/>
        <end position="122"/>
    </location>
</feature>
<dbReference type="OMA" id="ITHMADI"/>
<feature type="region of interest" description="Disordered" evidence="11">
    <location>
        <begin position="319"/>
        <end position="349"/>
    </location>
</feature>
<dbReference type="PANTHER" id="PTHR11738">
    <property type="entry name" value="MHC CLASS I NK CELL RECEPTOR"/>
    <property type="match status" value="1"/>
</dbReference>
<dbReference type="InterPro" id="IPR036179">
    <property type="entry name" value="Ig-like_dom_sf"/>
</dbReference>
<keyword evidence="8" id="KW-1015">Disulfide bond</keyword>
<evidence type="ECO:0000256" key="12">
    <source>
        <dbReference type="SAM" id="Phobius"/>
    </source>
</evidence>
<keyword evidence="7 12" id="KW-0472">Membrane</keyword>
<name>A0A8C2UMA6_CHILA</name>
<evidence type="ECO:0000256" key="6">
    <source>
        <dbReference type="ARBA" id="ARBA00022989"/>
    </source>
</evidence>
<evidence type="ECO:0000256" key="7">
    <source>
        <dbReference type="ARBA" id="ARBA00023136"/>
    </source>
</evidence>
<evidence type="ECO:0000256" key="10">
    <source>
        <dbReference type="ARBA" id="ARBA00023319"/>
    </source>
</evidence>
<keyword evidence="9" id="KW-0325">Glycoprotein</keyword>
<evidence type="ECO:0000256" key="5">
    <source>
        <dbReference type="ARBA" id="ARBA00022737"/>
    </source>
</evidence>
<reference evidence="14" key="2">
    <citation type="submission" date="2025-09" db="UniProtKB">
        <authorList>
            <consortium name="Ensembl"/>
        </authorList>
    </citation>
    <scope>IDENTIFICATION</scope>
</reference>
<keyword evidence="5" id="KW-0677">Repeat</keyword>
<dbReference type="Ensembl" id="ENSCLAT00000002262.1">
    <property type="protein sequence ID" value="ENSCLAP00000002216.1"/>
    <property type="gene ID" value="ENSCLAG00000001600.1"/>
</dbReference>
<evidence type="ECO:0000256" key="3">
    <source>
        <dbReference type="ARBA" id="ARBA00022692"/>
    </source>
</evidence>
<accession>A0A8C2UMA6</accession>
<keyword evidence="15" id="KW-1185">Reference proteome</keyword>
<feature type="domain" description="Ig-like" evidence="13">
    <location>
        <begin position="128"/>
        <end position="200"/>
    </location>
</feature>
<evidence type="ECO:0000256" key="4">
    <source>
        <dbReference type="ARBA" id="ARBA00022729"/>
    </source>
</evidence>
<dbReference type="PANTHER" id="PTHR11738:SF179">
    <property type="entry name" value="LEUKOCYTE IMMUNOGLOBULIN-LIKE RECEPTOR SUBFAMILY A MEMBER 5"/>
    <property type="match status" value="1"/>
</dbReference>
<feature type="transmembrane region" description="Helical" evidence="12">
    <location>
        <begin position="353"/>
        <end position="374"/>
    </location>
</feature>
<dbReference type="InterPro" id="IPR013783">
    <property type="entry name" value="Ig-like_fold"/>
</dbReference>
<proteinExistence type="predicted"/>
<dbReference type="Proteomes" id="UP000694398">
    <property type="component" value="Unassembled WGS sequence"/>
</dbReference>
<keyword evidence="6 12" id="KW-1133">Transmembrane helix</keyword>
<feature type="region of interest" description="Disordered" evidence="11">
    <location>
        <begin position="476"/>
        <end position="498"/>
    </location>
</feature>
<dbReference type="InterPro" id="IPR050412">
    <property type="entry name" value="Ig-like_Receptors_ImmuneReg"/>
</dbReference>
<keyword evidence="2" id="KW-1003">Cell membrane</keyword>
<evidence type="ECO:0000256" key="8">
    <source>
        <dbReference type="ARBA" id="ARBA00023157"/>
    </source>
</evidence>
<evidence type="ECO:0000256" key="1">
    <source>
        <dbReference type="ARBA" id="ARBA00004162"/>
    </source>
</evidence>
<dbReference type="AlphaFoldDB" id="A0A8C2UMA6"/>
<keyword evidence="10" id="KW-0393">Immunoglobulin domain</keyword>
<feature type="region of interest" description="Disordered" evidence="11">
    <location>
        <begin position="418"/>
        <end position="438"/>
    </location>
</feature>
<dbReference type="Pfam" id="PF13895">
    <property type="entry name" value="Ig_2"/>
    <property type="match status" value="1"/>
</dbReference>
<dbReference type="GO" id="GO:0002764">
    <property type="term" value="P:immune response-regulating signaling pathway"/>
    <property type="evidence" value="ECO:0007669"/>
    <property type="project" value="TreeGrafter"/>
</dbReference>
<dbReference type="GO" id="GO:0032396">
    <property type="term" value="F:inhibitory MHC class I receptor activity"/>
    <property type="evidence" value="ECO:0007669"/>
    <property type="project" value="TreeGrafter"/>
</dbReference>
<dbReference type="GeneTree" id="ENSGT01100000263478"/>
<dbReference type="SMART" id="SM00408">
    <property type="entry name" value="IGc2"/>
    <property type="match status" value="1"/>
</dbReference>
<dbReference type="SUPFAM" id="SSF48726">
    <property type="entry name" value="Immunoglobulin"/>
    <property type="match status" value="3"/>
</dbReference>
<evidence type="ECO:0000256" key="11">
    <source>
        <dbReference type="SAM" id="MobiDB-lite"/>
    </source>
</evidence>
<dbReference type="Gene3D" id="2.60.40.10">
    <property type="entry name" value="Immunoglobulins"/>
    <property type="match status" value="4"/>
</dbReference>
<dbReference type="GO" id="GO:0019221">
    <property type="term" value="P:cytokine-mediated signaling pathway"/>
    <property type="evidence" value="ECO:0007669"/>
    <property type="project" value="TreeGrafter"/>
</dbReference>
<dbReference type="InterPro" id="IPR003599">
    <property type="entry name" value="Ig_sub"/>
</dbReference>
<comment type="subcellular location">
    <subcellularLocation>
        <location evidence="1">Cell membrane</location>
        <topology evidence="1">Single-pass membrane protein</topology>
    </subcellularLocation>
</comment>
<evidence type="ECO:0000313" key="15">
    <source>
        <dbReference type="Proteomes" id="UP000694398"/>
    </source>
</evidence>
<protein>
    <recommendedName>
        <fullName evidence="13">Ig-like domain-containing protein</fullName>
    </recommendedName>
</protein>
<evidence type="ECO:0000313" key="14">
    <source>
        <dbReference type="Ensembl" id="ENSCLAP00000002216.1"/>
    </source>
</evidence>
<evidence type="ECO:0000256" key="2">
    <source>
        <dbReference type="ARBA" id="ARBA00022475"/>
    </source>
</evidence>
<organism evidence="14 15">
    <name type="scientific">Chinchilla lanigera</name>
    <name type="common">Long-tailed chinchilla</name>
    <name type="synonym">Chinchilla villidera</name>
    <dbReference type="NCBI Taxonomy" id="34839"/>
    <lineage>
        <taxon>Eukaryota</taxon>
        <taxon>Metazoa</taxon>
        <taxon>Chordata</taxon>
        <taxon>Craniata</taxon>
        <taxon>Vertebrata</taxon>
        <taxon>Euteleostomi</taxon>
        <taxon>Mammalia</taxon>
        <taxon>Eutheria</taxon>
        <taxon>Euarchontoglires</taxon>
        <taxon>Glires</taxon>
        <taxon>Rodentia</taxon>
        <taxon>Hystricomorpha</taxon>
        <taxon>Chinchillidae</taxon>
        <taxon>Chinchilla</taxon>
    </lineage>
</organism>
<dbReference type="InterPro" id="IPR007110">
    <property type="entry name" value="Ig-like_dom"/>
</dbReference>
<dbReference type="SMART" id="SM00409">
    <property type="entry name" value="IG"/>
    <property type="match status" value="2"/>
</dbReference>
<keyword evidence="3 12" id="KW-0812">Transmembrane</keyword>
<dbReference type="PROSITE" id="PS50835">
    <property type="entry name" value="IG_LIKE"/>
    <property type="match status" value="2"/>
</dbReference>
<feature type="region of interest" description="Disordered" evidence="11">
    <location>
        <begin position="503"/>
        <end position="522"/>
    </location>
</feature>
<sequence length="570" mass="61460">MFRCYGRYWSQPQVWSEPSDPLELLFSGTTPKPQLRAQPGSVIPEGSPVTLWCEGTLEAQRYHLYREGSPAFSVTQTSPEPRNKARFSIPSMREGDAGRYRCYYRSSAGWSEPSEPLELVVTGVSSKPSLAALPSPEVTSGGNVTLQCASQLGYDRFILTEEGGDKLSWTLDSQRGPSGQVQALFRVGPVAPRQRWTFRCYGCYSNKPQVWSNSSDTLELLVSGQLPGTPSLSVQPGPAVSSGENVTLLCQSRTPMDTFLLSKEGTTDPPLHLRSEPRAQQSQAEFSMRAVSSALGDPTGAMAPGTLLYLSSVPSEPLELIVSGGPEDQPLTPETRPQGGSTPGPGLEGNRKAVIGVSVASLLLLLLLLFFLCWRQGRSRKAAQREASFSHPAGKVEPAPWDRGLQQTSFLPEDRDSLPAAPHGHLIPPCLPSSSPAVAAQEGSLYANVKDTEPEDWMELDAQSPPAEDPQGVTYAQVKHSAPRRGASPPSAMSGQLLDTKDGQAEEDRLTSTKTAAPEGPQDVTYAVPCRWTLRQGAAAPPSFHRGPSLKSPACTLPWRPLAQSCFKGQ</sequence>
<evidence type="ECO:0000259" key="13">
    <source>
        <dbReference type="PROSITE" id="PS50835"/>
    </source>
</evidence>
<dbReference type="FunFam" id="2.60.40.10:FF:000049">
    <property type="entry name" value="Leukocyte immunoglobulin-like receptor subfamily B member 1"/>
    <property type="match status" value="3"/>
</dbReference>
<reference evidence="14" key="1">
    <citation type="submission" date="2025-08" db="UniProtKB">
        <authorList>
            <consortium name="Ensembl"/>
        </authorList>
    </citation>
    <scope>IDENTIFICATION</scope>
</reference>
<dbReference type="CDD" id="cd16843">
    <property type="entry name" value="IgC2_D1_D2_LILR_KIR_like"/>
    <property type="match status" value="1"/>
</dbReference>
<evidence type="ECO:0000256" key="9">
    <source>
        <dbReference type="ARBA" id="ARBA00023180"/>
    </source>
</evidence>
<dbReference type="GO" id="GO:0005886">
    <property type="term" value="C:plasma membrane"/>
    <property type="evidence" value="ECO:0007669"/>
    <property type="project" value="UniProtKB-SubCell"/>
</dbReference>